<dbReference type="GO" id="GO:0008767">
    <property type="term" value="F:UDP-galactopyranose mutase activity"/>
    <property type="evidence" value="ECO:0007669"/>
    <property type="project" value="UniProtKB-EC"/>
</dbReference>
<evidence type="ECO:0000256" key="2">
    <source>
        <dbReference type="ARBA" id="ARBA00009321"/>
    </source>
</evidence>
<keyword evidence="5 7" id="KW-0413">Isomerase</keyword>
<evidence type="ECO:0000313" key="7">
    <source>
        <dbReference type="EMBL" id="SCJ80045.1"/>
    </source>
</evidence>
<keyword evidence="3" id="KW-0285">Flavoprotein</keyword>
<dbReference type="PANTHER" id="PTHR21197:SF0">
    <property type="entry name" value="UDP-GALACTOPYRANOSE MUTASE"/>
    <property type="match status" value="1"/>
</dbReference>
<comment type="cofactor">
    <cofactor evidence="1">
        <name>FAD</name>
        <dbReference type="ChEBI" id="CHEBI:57692"/>
    </cofactor>
</comment>
<dbReference type="PANTHER" id="PTHR21197">
    <property type="entry name" value="UDP-GALACTOPYRANOSE MUTASE"/>
    <property type="match status" value="1"/>
</dbReference>
<reference evidence="7" key="1">
    <citation type="submission" date="2015-09" db="EMBL/GenBank/DDBJ databases">
        <authorList>
            <consortium name="Pathogen Informatics"/>
        </authorList>
    </citation>
    <scope>NUCLEOTIDE SEQUENCE</scope>
    <source>
        <strain evidence="7">2789STDY5834896</strain>
    </source>
</reference>
<evidence type="ECO:0000256" key="1">
    <source>
        <dbReference type="ARBA" id="ARBA00001974"/>
    </source>
</evidence>
<gene>
    <name evidence="7" type="primary">rfbD_1</name>
    <name evidence="7" type="ORF">SAMEA3545359_02107</name>
</gene>
<protein>
    <submittedName>
        <fullName evidence="7">Probable UDP-galactopyranose mutase</fullName>
        <ecNumber evidence="7">5.4.99.9</ecNumber>
    </submittedName>
</protein>
<comment type="similarity">
    <text evidence="2">Belongs to the UDP-galactopyranose/dTDP-fucopyranose mutase family.</text>
</comment>
<dbReference type="EMBL" id="FMHG01000001">
    <property type="protein sequence ID" value="SCJ80045.1"/>
    <property type="molecule type" value="Genomic_DNA"/>
</dbReference>
<accession>A0A1C6JEE1</accession>
<feature type="domain" description="UDP-galactopyranose mutase C-terminal" evidence="6">
    <location>
        <begin position="154"/>
        <end position="369"/>
    </location>
</feature>
<dbReference type="Pfam" id="PF13450">
    <property type="entry name" value="NAD_binding_8"/>
    <property type="match status" value="1"/>
</dbReference>
<proteinExistence type="inferred from homology"/>
<evidence type="ECO:0000256" key="5">
    <source>
        <dbReference type="ARBA" id="ARBA00023235"/>
    </source>
</evidence>
<dbReference type="InterPro" id="IPR015899">
    <property type="entry name" value="UDP-GalPyranose_mutase_C"/>
</dbReference>
<dbReference type="EC" id="5.4.99.9" evidence="7"/>
<dbReference type="Pfam" id="PF03275">
    <property type="entry name" value="GLF"/>
    <property type="match status" value="1"/>
</dbReference>
<evidence type="ECO:0000256" key="4">
    <source>
        <dbReference type="ARBA" id="ARBA00022827"/>
    </source>
</evidence>
<dbReference type="GO" id="GO:0005829">
    <property type="term" value="C:cytosol"/>
    <property type="evidence" value="ECO:0007669"/>
    <property type="project" value="TreeGrafter"/>
</dbReference>
<dbReference type="AlphaFoldDB" id="A0A1C6JEE1"/>
<evidence type="ECO:0000259" key="6">
    <source>
        <dbReference type="Pfam" id="PF03275"/>
    </source>
</evidence>
<dbReference type="NCBIfam" id="TIGR00031">
    <property type="entry name" value="UDP-GALP_mutase"/>
    <property type="match status" value="1"/>
</dbReference>
<dbReference type="GO" id="GO:0050660">
    <property type="term" value="F:flavin adenine dinucleotide binding"/>
    <property type="evidence" value="ECO:0007669"/>
    <property type="project" value="TreeGrafter"/>
</dbReference>
<dbReference type="InterPro" id="IPR004379">
    <property type="entry name" value="UDP-GALP_mutase"/>
</dbReference>
<name>A0A1C6JEE1_9FIRM</name>
<dbReference type="SUPFAM" id="SSF54373">
    <property type="entry name" value="FAD-linked reductases, C-terminal domain"/>
    <property type="match status" value="1"/>
</dbReference>
<sequence>MISKPSFIVVGCGYAGAVMARQIAEQLNKDVLIIDKREHIAGNMYDYTNSYGIPVHKYGPHISVMDQDKTYHYLSRFTEWIPYRHRVNAVICGKEVPLPINFTSIDLLFPKKADSLKKSLIRSYGENANIPIMTLKKNTDPDIRELSDFIFENVFLHYTEKMWGLTPEEIDPGVTARIPIRLSYNDDHFLHKYQVMPKDGFTKLFENLLDHPNITVQLSTNSLDLLSLSEDKQNVIYNGAVFKGTVVYTGALDEFFNYTFGELPYRSLEFEFEDHKKDYIQNTPVLNWPDTRRATRRTEMKRLVQKSIPDHTTTITEYPGAYSRSGKHFNQPLYPIANNACFELHQRYKKLADRIDNFYYLGRLADYKYYNMEATILRALSFFEEHFAG</sequence>
<evidence type="ECO:0000256" key="3">
    <source>
        <dbReference type="ARBA" id="ARBA00022630"/>
    </source>
</evidence>
<organism evidence="7">
    <name type="scientific">uncultured Anaerotruncus sp</name>
    <dbReference type="NCBI Taxonomy" id="905011"/>
    <lineage>
        <taxon>Bacteria</taxon>
        <taxon>Bacillati</taxon>
        <taxon>Bacillota</taxon>
        <taxon>Clostridia</taxon>
        <taxon>Eubacteriales</taxon>
        <taxon>Oscillospiraceae</taxon>
        <taxon>Anaerotruncus</taxon>
        <taxon>environmental samples</taxon>
    </lineage>
</organism>
<dbReference type="Gene3D" id="3.40.50.720">
    <property type="entry name" value="NAD(P)-binding Rossmann-like Domain"/>
    <property type="match status" value="3"/>
</dbReference>
<keyword evidence="4" id="KW-0274">FAD</keyword>
<dbReference type="SUPFAM" id="SSF51971">
    <property type="entry name" value="Nucleotide-binding domain"/>
    <property type="match status" value="1"/>
</dbReference>